<dbReference type="EMBL" id="CP099489">
    <property type="protein sequence ID" value="USQ80058.1"/>
    <property type="molecule type" value="Genomic_DNA"/>
</dbReference>
<gene>
    <name evidence="2" type="ORF">NF556_21140</name>
</gene>
<reference evidence="2" key="1">
    <citation type="submission" date="2022-06" db="EMBL/GenBank/DDBJ databases">
        <title>Ornithinimicrobium HY1793.</title>
        <authorList>
            <person name="Huang Y."/>
        </authorList>
    </citation>
    <scope>NUCLEOTIDE SEQUENCE</scope>
    <source>
        <strain evidence="2">HY1793</strain>
    </source>
</reference>
<evidence type="ECO:0000256" key="1">
    <source>
        <dbReference type="SAM" id="Phobius"/>
    </source>
</evidence>
<proteinExistence type="predicted"/>
<accession>A0ABY4YUM4</accession>
<dbReference type="Proteomes" id="UP001056455">
    <property type="component" value="Chromosome"/>
</dbReference>
<keyword evidence="1" id="KW-0812">Transmembrane</keyword>
<organism evidence="2 3">
    <name type="scientific">Ornithinimicrobium faecis</name>
    <dbReference type="NCBI Taxonomy" id="2934158"/>
    <lineage>
        <taxon>Bacteria</taxon>
        <taxon>Bacillati</taxon>
        <taxon>Actinomycetota</taxon>
        <taxon>Actinomycetes</taxon>
        <taxon>Micrococcales</taxon>
        <taxon>Ornithinimicrobiaceae</taxon>
        <taxon>Ornithinimicrobium</taxon>
    </lineage>
</organism>
<keyword evidence="3" id="KW-1185">Reference proteome</keyword>
<name>A0ABY4YUM4_9MICO</name>
<keyword evidence="1" id="KW-0472">Membrane</keyword>
<evidence type="ECO:0000313" key="3">
    <source>
        <dbReference type="Proteomes" id="UP001056455"/>
    </source>
</evidence>
<sequence length="130" mass="13873">MRSTFVLAGAALAAVLTVVAVVGALQEWWWLVVGAAMLLLSAVLIVAMDADRRVRGLRPYIRAEVARGAAVPTSAATPPTVSDADITGAVRVLQAQYTGRLDRMQTSVDEALAQLRSQGESAREPRDDQE</sequence>
<keyword evidence="1" id="KW-1133">Transmembrane helix</keyword>
<evidence type="ECO:0000313" key="2">
    <source>
        <dbReference type="EMBL" id="USQ80058.1"/>
    </source>
</evidence>
<feature type="transmembrane region" description="Helical" evidence="1">
    <location>
        <begin position="30"/>
        <end position="48"/>
    </location>
</feature>
<protein>
    <submittedName>
        <fullName evidence="2">Uncharacterized protein</fullName>
    </submittedName>
</protein>
<dbReference type="RefSeq" id="WP_252593352.1">
    <property type="nucleotide sequence ID" value="NZ_CP099489.1"/>
</dbReference>